<sequence length="138" mass="15747">MSELTIPNDFLEKKEKAYPVQIATPSERITEFTIQLDAGLARTNDTANNEAARLQTQAHLLLEQAQLVEWQADIRQKIRSSIIRFKPAVHQDYYLYDNSGVPQLTMISPDEWRGSCPYGACLAKVRQLGDLTWEVQKP</sequence>
<proteinExistence type="predicted"/>
<reference evidence="2" key="1">
    <citation type="submission" date="2017-09" db="EMBL/GenBank/DDBJ databases">
        <title>The Reconstruction of 2,631 Draft Metagenome-Assembled Genomes from the Global Oceans.</title>
        <authorList>
            <person name="Tully B.J."/>
            <person name="Graham E.D."/>
            <person name="Heidelberg J.F."/>
        </authorList>
    </citation>
    <scope>NUCLEOTIDE SEQUENCE [LARGE SCALE GENOMIC DNA]</scope>
</reference>
<name>A0A2D6YK01_9DELT</name>
<accession>A0A2D6YK01</accession>
<dbReference type="Pfam" id="PF10504">
    <property type="entry name" value="DUF2452"/>
    <property type="match status" value="1"/>
</dbReference>
<evidence type="ECO:0000313" key="1">
    <source>
        <dbReference type="EMBL" id="MAH63518.1"/>
    </source>
</evidence>
<evidence type="ECO:0008006" key="3">
    <source>
        <dbReference type="Google" id="ProtNLM"/>
    </source>
</evidence>
<protein>
    <recommendedName>
        <fullName evidence="3">DUF2452 domain-containing protein</fullName>
    </recommendedName>
</protein>
<dbReference type="AlphaFoldDB" id="A0A2D6YK01"/>
<comment type="caution">
    <text evidence="1">The sequence shown here is derived from an EMBL/GenBank/DDBJ whole genome shotgun (WGS) entry which is preliminary data.</text>
</comment>
<evidence type="ECO:0000313" key="2">
    <source>
        <dbReference type="Proteomes" id="UP000226525"/>
    </source>
</evidence>
<gene>
    <name evidence="1" type="ORF">CMN54_08760</name>
</gene>
<dbReference type="EMBL" id="NZEX01000096">
    <property type="protein sequence ID" value="MAH63518.1"/>
    <property type="molecule type" value="Genomic_DNA"/>
</dbReference>
<organism evidence="1 2">
    <name type="scientific">SAR324 cluster bacterium</name>
    <dbReference type="NCBI Taxonomy" id="2024889"/>
    <lineage>
        <taxon>Bacteria</taxon>
        <taxon>Deltaproteobacteria</taxon>
        <taxon>SAR324 cluster</taxon>
    </lineage>
</organism>
<dbReference type="InterPro" id="IPR019534">
    <property type="entry name" value="DUF2452"/>
</dbReference>
<dbReference type="Proteomes" id="UP000226525">
    <property type="component" value="Unassembled WGS sequence"/>
</dbReference>